<name>A0A3B0V3K1_9ZZZZ</name>
<dbReference type="InterPro" id="IPR001789">
    <property type="entry name" value="Sig_transdc_resp-reg_receiver"/>
</dbReference>
<reference evidence="4" key="1">
    <citation type="submission" date="2018-06" db="EMBL/GenBank/DDBJ databases">
        <authorList>
            <person name="Zhirakovskaya E."/>
        </authorList>
    </citation>
    <scope>NUCLEOTIDE SEQUENCE</scope>
</reference>
<feature type="domain" description="Response regulatory" evidence="3">
    <location>
        <begin position="1"/>
        <end position="46"/>
    </location>
</feature>
<dbReference type="Gene3D" id="3.40.50.2300">
    <property type="match status" value="1"/>
</dbReference>
<protein>
    <recommendedName>
        <fullName evidence="3">Response regulatory domain-containing protein</fullName>
    </recommendedName>
</protein>
<evidence type="ECO:0000313" key="4">
    <source>
        <dbReference type="EMBL" id="VAW35480.1"/>
    </source>
</evidence>
<dbReference type="InterPro" id="IPR011006">
    <property type="entry name" value="CheY-like_superfamily"/>
</dbReference>
<dbReference type="GO" id="GO:0000160">
    <property type="term" value="P:phosphorelay signal transduction system"/>
    <property type="evidence" value="ECO:0007669"/>
    <property type="project" value="UniProtKB-KW"/>
</dbReference>
<dbReference type="PANTHER" id="PTHR45339">
    <property type="entry name" value="HYBRID SIGNAL TRANSDUCTION HISTIDINE KINASE J"/>
    <property type="match status" value="1"/>
</dbReference>
<dbReference type="PANTHER" id="PTHR45339:SF1">
    <property type="entry name" value="HYBRID SIGNAL TRANSDUCTION HISTIDINE KINASE J"/>
    <property type="match status" value="1"/>
</dbReference>
<gene>
    <name evidence="4" type="ORF">MNBD_DELTA03-41</name>
</gene>
<accession>A0A3B0V3K1</accession>
<dbReference type="AlphaFoldDB" id="A0A3B0V3K1"/>
<dbReference type="PROSITE" id="PS50110">
    <property type="entry name" value="RESPONSE_REGULATORY"/>
    <property type="match status" value="1"/>
</dbReference>
<feature type="non-terminal residue" evidence="4">
    <location>
        <position position="1"/>
    </location>
</feature>
<sequence>RPVAIVGLSAHARQEDADRARAAGMDDFLTKPIVRSKLLAVLAEAADNKSD</sequence>
<evidence type="ECO:0000259" key="3">
    <source>
        <dbReference type="PROSITE" id="PS50110"/>
    </source>
</evidence>
<evidence type="ECO:0000256" key="1">
    <source>
        <dbReference type="ARBA" id="ARBA00022553"/>
    </source>
</evidence>
<proteinExistence type="predicted"/>
<organism evidence="4">
    <name type="scientific">hydrothermal vent metagenome</name>
    <dbReference type="NCBI Taxonomy" id="652676"/>
    <lineage>
        <taxon>unclassified sequences</taxon>
        <taxon>metagenomes</taxon>
        <taxon>ecological metagenomes</taxon>
    </lineage>
</organism>
<dbReference type="SUPFAM" id="SSF52172">
    <property type="entry name" value="CheY-like"/>
    <property type="match status" value="1"/>
</dbReference>
<keyword evidence="2" id="KW-0902">Two-component regulatory system</keyword>
<evidence type="ECO:0000256" key="2">
    <source>
        <dbReference type="ARBA" id="ARBA00023012"/>
    </source>
</evidence>
<dbReference type="EMBL" id="UOEX01000133">
    <property type="protein sequence ID" value="VAW35480.1"/>
    <property type="molecule type" value="Genomic_DNA"/>
</dbReference>
<keyword evidence="1" id="KW-0597">Phosphoprotein</keyword>